<protein>
    <submittedName>
        <fullName evidence="7">Structural protein MipA</fullName>
    </submittedName>
</protein>
<comment type="subcellular location">
    <subcellularLocation>
        <location evidence="1">Cell outer membrane</location>
    </subcellularLocation>
</comment>
<evidence type="ECO:0000313" key="8">
    <source>
        <dbReference type="Proteomes" id="UP000033662"/>
    </source>
</evidence>
<dbReference type="Pfam" id="PF06629">
    <property type="entry name" value="MipA"/>
    <property type="match status" value="1"/>
</dbReference>
<dbReference type="Proteomes" id="UP000033662">
    <property type="component" value="Unassembled WGS sequence"/>
</dbReference>
<feature type="signal peptide" evidence="6">
    <location>
        <begin position="1"/>
        <end position="36"/>
    </location>
</feature>
<reference evidence="7 8" key="1">
    <citation type="submission" date="2015-03" db="EMBL/GenBank/DDBJ databases">
        <title>Pseudomonas fluorescens 1855-344 Genome sequencing and assembly.</title>
        <authorList>
            <person name="Eng W.W.H."/>
            <person name="Gan H.M."/>
            <person name="Savka M.A."/>
        </authorList>
    </citation>
    <scope>NUCLEOTIDE SEQUENCE [LARGE SCALE GENOMIC DNA]</scope>
    <source>
        <strain evidence="7 8">1855-344</strain>
    </source>
</reference>
<evidence type="ECO:0000313" key="7">
    <source>
        <dbReference type="EMBL" id="KKA09654.1"/>
    </source>
</evidence>
<keyword evidence="5" id="KW-0998">Cell outer membrane</keyword>
<name>A0A0F4XUS2_9PSED</name>
<evidence type="ECO:0000256" key="6">
    <source>
        <dbReference type="SAM" id="SignalP"/>
    </source>
</evidence>
<evidence type="ECO:0000256" key="3">
    <source>
        <dbReference type="ARBA" id="ARBA00022729"/>
    </source>
</evidence>
<gene>
    <name evidence="7" type="ORF">VP02_03800</name>
</gene>
<dbReference type="InterPro" id="IPR010583">
    <property type="entry name" value="MipA"/>
</dbReference>
<dbReference type="PATRIC" id="fig|132476.4.peg.2407"/>
<sequence length="273" mass="30588">MHCVPLFPCKPSREIRLSAATSVFVLGLCSSMVALAAEPANTDPSSSWGLGIGAVSSQQPYTGIDRESQALPLIYFENEYLRVFGPTAEIKLPSLTISDTQQLDFNIVGEYDFSGYDDDDARILEGMSDRKGGFWAGAKVQWHNNLADVSAQWLADVSGNSNGQRFSLGLERSWRLGEHVRLTPRLTAMWQDKKYVDYYFGVRDSEARIDRAAYEGKSGLNTEWGVRGDYMFDKQHSLFLDVKATSLSDEIKDSPLVDRSTENSVLFGYLYRF</sequence>
<dbReference type="AlphaFoldDB" id="A0A0F4XUS2"/>
<organism evidence="7 8">
    <name type="scientific">Pseudomonas kilonensis</name>
    <dbReference type="NCBI Taxonomy" id="132476"/>
    <lineage>
        <taxon>Bacteria</taxon>
        <taxon>Pseudomonadati</taxon>
        <taxon>Pseudomonadota</taxon>
        <taxon>Gammaproteobacteria</taxon>
        <taxon>Pseudomonadales</taxon>
        <taxon>Pseudomonadaceae</taxon>
        <taxon>Pseudomonas</taxon>
    </lineage>
</organism>
<dbReference type="PANTHER" id="PTHR38776:SF1">
    <property type="entry name" value="MLTA-INTERACTING PROTEIN-RELATED"/>
    <property type="match status" value="1"/>
</dbReference>
<accession>A0A0F4XUS2</accession>
<dbReference type="OrthoDB" id="8562138at2"/>
<keyword evidence="4" id="KW-0472">Membrane</keyword>
<keyword evidence="3 6" id="KW-0732">Signal</keyword>
<comment type="similarity">
    <text evidence="2">Belongs to the MipA/OmpV family.</text>
</comment>
<comment type="caution">
    <text evidence="7">The sequence shown here is derived from an EMBL/GenBank/DDBJ whole genome shotgun (WGS) entry which is preliminary data.</text>
</comment>
<dbReference type="EMBL" id="JZXC01000002">
    <property type="protein sequence ID" value="KKA09654.1"/>
    <property type="molecule type" value="Genomic_DNA"/>
</dbReference>
<dbReference type="PANTHER" id="PTHR38776">
    <property type="entry name" value="MLTA-INTERACTING PROTEIN-RELATED"/>
    <property type="match status" value="1"/>
</dbReference>
<feature type="chain" id="PRO_5002481464" evidence="6">
    <location>
        <begin position="37"/>
        <end position="273"/>
    </location>
</feature>
<evidence type="ECO:0000256" key="5">
    <source>
        <dbReference type="ARBA" id="ARBA00023237"/>
    </source>
</evidence>
<evidence type="ECO:0000256" key="2">
    <source>
        <dbReference type="ARBA" id="ARBA00005722"/>
    </source>
</evidence>
<proteinExistence type="inferred from homology"/>
<evidence type="ECO:0000256" key="4">
    <source>
        <dbReference type="ARBA" id="ARBA00023136"/>
    </source>
</evidence>
<dbReference type="GO" id="GO:0009279">
    <property type="term" value="C:cell outer membrane"/>
    <property type="evidence" value="ECO:0007669"/>
    <property type="project" value="UniProtKB-SubCell"/>
</dbReference>
<evidence type="ECO:0000256" key="1">
    <source>
        <dbReference type="ARBA" id="ARBA00004442"/>
    </source>
</evidence>